<dbReference type="Proteomes" id="UP000681341">
    <property type="component" value="Unassembled WGS sequence"/>
</dbReference>
<keyword evidence="10" id="KW-0812">Transmembrane</keyword>
<dbReference type="InterPro" id="IPR050482">
    <property type="entry name" value="Sensor_HK_TwoCompSys"/>
</dbReference>
<evidence type="ECO:0000256" key="4">
    <source>
        <dbReference type="ARBA" id="ARBA00022679"/>
    </source>
</evidence>
<keyword evidence="9" id="KW-0175">Coiled coil</keyword>
<sequence length="383" mass="40777">MTSLVARIAAWWHSGSRWPAVLLDVALIAVAGADLAFNYMPGNWWDDIVLVAGVLALAVRRRFPLAVFIATLPMPLLMGQSAASLIALFTVASATRNRWLLSGCALAYAGLTIAPWWGGGDILAESAWPVWGVYSLAPAGAAVFLGQLLQTKQELSRRLEEISEVREHEQALATQKVLAQERAHLAREMHDVVSHQVSLIAVRAGALQVSTRESVSVEAADTIRTLAARTLDELRYMVGVLRAGGGSGNGLAPQPTLDQLGELVANAGMEAHLETGPLPELSPPVQRAIYRTVQEALTNARKHAPGAAVHIQVAQDDGAVQAEVVNAEPVRPVVPLPSARHGLIGLKQRAELLGGTFEAGPTLLGGWRVALRVPLKSMALAGR</sequence>
<evidence type="ECO:0000256" key="3">
    <source>
        <dbReference type="ARBA" id="ARBA00022553"/>
    </source>
</evidence>
<keyword evidence="8" id="KW-0902">Two-component regulatory system</keyword>
<dbReference type="EC" id="2.7.13.3" evidence="2"/>
<evidence type="ECO:0000256" key="6">
    <source>
        <dbReference type="ARBA" id="ARBA00022777"/>
    </source>
</evidence>
<dbReference type="Pfam" id="PF07730">
    <property type="entry name" value="HisKA_3"/>
    <property type="match status" value="1"/>
</dbReference>
<feature type="domain" description="Signal transduction histidine kinase subgroup 3 dimerisation and phosphoacceptor" evidence="11">
    <location>
        <begin position="181"/>
        <end position="243"/>
    </location>
</feature>
<feature type="transmembrane region" description="Helical" evidence="10">
    <location>
        <begin position="99"/>
        <end position="118"/>
    </location>
</feature>
<evidence type="ECO:0000256" key="5">
    <source>
        <dbReference type="ARBA" id="ARBA00022741"/>
    </source>
</evidence>
<keyword evidence="5" id="KW-0547">Nucleotide-binding</keyword>
<proteinExistence type="predicted"/>
<evidence type="ECO:0000313" key="13">
    <source>
        <dbReference type="Proteomes" id="UP000681341"/>
    </source>
</evidence>
<evidence type="ECO:0000256" key="7">
    <source>
        <dbReference type="ARBA" id="ARBA00022840"/>
    </source>
</evidence>
<keyword evidence="7" id="KW-0067">ATP-binding</keyword>
<gene>
    <name evidence="12" type="ORF">J5V16_09590</name>
</gene>
<dbReference type="PANTHER" id="PTHR24421:SF10">
    <property type="entry name" value="NITRATE_NITRITE SENSOR PROTEIN NARQ"/>
    <property type="match status" value="1"/>
</dbReference>
<protein>
    <recommendedName>
        <fullName evidence="2">histidine kinase</fullName>
        <ecNumber evidence="2">2.7.13.3</ecNumber>
    </recommendedName>
</protein>
<reference evidence="12 13" key="1">
    <citation type="submission" date="2021-03" db="EMBL/GenBank/DDBJ databases">
        <title>Glycomyces sp. nov., a novel actinomycete isolated from soil.</title>
        <authorList>
            <person name="Yang X."/>
            <person name="Xu X."/>
        </authorList>
    </citation>
    <scope>NUCLEOTIDE SEQUENCE [LARGE SCALE GENOMIC DNA]</scope>
    <source>
        <strain evidence="12 13">NEAU-S30</strain>
    </source>
</reference>
<accession>A0ABS3U2S5</accession>
<keyword evidence="10" id="KW-1133">Transmembrane helix</keyword>
<keyword evidence="4" id="KW-0808">Transferase</keyword>
<feature type="coiled-coil region" evidence="9">
    <location>
        <begin position="145"/>
        <end position="172"/>
    </location>
</feature>
<keyword evidence="3" id="KW-0597">Phosphoprotein</keyword>
<feature type="transmembrane region" description="Helical" evidence="10">
    <location>
        <begin position="65"/>
        <end position="92"/>
    </location>
</feature>
<dbReference type="Gene3D" id="3.30.565.10">
    <property type="entry name" value="Histidine kinase-like ATPase, C-terminal domain"/>
    <property type="match status" value="1"/>
</dbReference>
<evidence type="ECO:0000256" key="2">
    <source>
        <dbReference type="ARBA" id="ARBA00012438"/>
    </source>
</evidence>
<evidence type="ECO:0000256" key="1">
    <source>
        <dbReference type="ARBA" id="ARBA00000085"/>
    </source>
</evidence>
<evidence type="ECO:0000256" key="9">
    <source>
        <dbReference type="SAM" id="Coils"/>
    </source>
</evidence>
<dbReference type="EMBL" id="JAGFNP010000004">
    <property type="protein sequence ID" value="MBO3733073.1"/>
    <property type="molecule type" value="Genomic_DNA"/>
</dbReference>
<dbReference type="SUPFAM" id="SSF55874">
    <property type="entry name" value="ATPase domain of HSP90 chaperone/DNA topoisomerase II/histidine kinase"/>
    <property type="match status" value="1"/>
</dbReference>
<name>A0ABS3U2S5_9ACTN</name>
<dbReference type="PANTHER" id="PTHR24421">
    <property type="entry name" value="NITRATE/NITRITE SENSOR PROTEIN NARX-RELATED"/>
    <property type="match status" value="1"/>
</dbReference>
<dbReference type="InterPro" id="IPR011712">
    <property type="entry name" value="Sig_transdc_His_kin_sub3_dim/P"/>
</dbReference>
<comment type="caution">
    <text evidence="12">The sequence shown here is derived from an EMBL/GenBank/DDBJ whole genome shotgun (WGS) entry which is preliminary data.</text>
</comment>
<dbReference type="CDD" id="cd16917">
    <property type="entry name" value="HATPase_UhpB-NarQ-NarX-like"/>
    <property type="match status" value="1"/>
</dbReference>
<organism evidence="12 13">
    <name type="scientific">Glycomyces niveus</name>
    <dbReference type="NCBI Taxonomy" id="2820287"/>
    <lineage>
        <taxon>Bacteria</taxon>
        <taxon>Bacillati</taxon>
        <taxon>Actinomycetota</taxon>
        <taxon>Actinomycetes</taxon>
        <taxon>Glycomycetales</taxon>
        <taxon>Glycomycetaceae</taxon>
        <taxon>Glycomyces</taxon>
    </lineage>
</organism>
<keyword evidence="13" id="KW-1185">Reference proteome</keyword>
<evidence type="ECO:0000256" key="8">
    <source>
        <dbReference type="ARBA" id="ARBA00023012"/>
    </source>
</evidence>
<evidence type="ECO:0000313" key="12">
    <source>
        <dbReference type="EMBL" id="MBO3733073.1"/>
    </source>
</evidence>
<dbReference type="GO" id="GO:0016301">
    <property type="term" value="F:kinase activity"/>
    <property type="evidence" value="ECO:0007669"/>
    <property type="project" value="UniProtKB-KW"/>
</dbReference>
<dbReference type="RefSeq" id="WP_208495908.1">
    <property type="nucleotide sequence ID" value="NZ_JAGFNP010000004.1"/>
</dbReference>
<keyword evidence="6 12" id="KW-0418">Kinase</keyword>
<evidence type="ECO:0000256" key="10">
    <source>
        <dbReference type="SAM" id="Phobius"/>
    </source>
</evidence>
<feature type="transmembrane region" description="Helical" evidence="10">
    <location>
        <begin position="20"/>
        <end position="37"/>
    </location>
</feature>
<feature type="transmembrane region" description="Helical" evidence="10">
    <location>
        <begin position="130"/>
        <end position="149"/>
    </location>
</feature>
<comment type="catalytic activity">
    <reaction evidence="1">
        <text>ATP + protein L-histidine = ADP + protein N-phospho-L-histidine.</text>
        <dbReference type="EC" id="2.7.13.3"/>
    </reaction>
</comment>
<dbReference type="Gene3D" id="1.20.5.1930">
    <property type="match status" value="1"/>
</dbReference>
<dbReference type="InterPro" id="IPR036890">
    <property type="entry name" value="HATPase_C_sf"/>
</dbReference>
<evidence type="ECO:0000259" key="11">
    <source>
        <dbReference type="Pfam" id="PF07730"/>
    </source>
</evidence>
<keyword evidence="10" id="KW-0472">Membrane</keyword>